<sequence length="66" mass="7805">MKRATMAPIQVSRDIKINDNNTIYSYNLIDGTKHKHQKASYLQNLKYIYKDGFEDGDFKTFLFNLK</sequence>
<evidence type="ECO:0000313" key="2">
    <source>
        <dbReference type="Proteomes" id="UP001460679"/>
    </source>
</evidence>
<proteinExistence type="predicted"/>
<accession>A0ABZ2RQA0</accession>
<name>A0ABZ2RQA0_9BACT</name>
<evidence type="ECO:0000313" key="1">
    <source>
        <dbReference type="EMBL" id="WXL28286.1"/>
    </source>
</evidence>
<protein>
    <submittedName>
        <fullName evidence="1">Uncharacterized protein</fullName>
    </submittedName>
</protein>
<gene>
    <name evidence="1" type="ORF">WG616_02880</name>
</gene>
<reference evidence="1" key="1">
    <citation type="submission" date="2024-03" db="EMBL/GenBank/DDBJ databases">
        <title>Complete genome sequence of Mycoplasma gypis type strain B1/T1.</title>
        <authorList>
            <person name="Spergser J."/>
        </authorList>
    </citation>
    <scope>NUCLEOTIDE SEQUENCE [LARGE SCALE GENOMIC DNA]</scope>
    <source>
        <strain evidence="1">B1/T1</strain>
    </source>
</reference>
<dbReference type="Proteomes" id="UP001460679">
    <property type="component" value="Chromosome"/>
</dbReference>
<organism evidence="1 2">
    <name type="scientific">[Mycoplasma] gypis</name>
    <dbReference type="NCBI Taxonomy" id="92404"/>
    <lineage>
        <taxon>Bacteria</taxon>
        <taxon>Bacillati</taxon>
        <taxon>Mycoplasmatota</taxon>
        <taxon>Mycoplasmoidales</taxon>
        <taxon>Metamycoplasmataceae</taxon>
        <taxon>Metamycoplasma</taxon>
    </lineage>
</organism>
<dbReference type="EMBL" id="CP148066">
    <property type="protein sequence ID" value="WXL28286.1"/>
    <property type="molecule type" value="Genomic_DNA"/>
</dbReference>
<keyword evidence="2" id="KW-1185">Reference proteome</keyword>
<dbReference type="RefSeq" id="WP_205498132.1">
    <property type="nucleotide sequence ID" value="NZ_CP148066.1"/>
</dbReference>